<evidence type="ECO:0000256" key="8">
    <source>
        <dbReference type="ARBA" id="ARBA00022840"/>
    </source>
</evidence>
<dbReference type="GO" id="GO:0016887">
    <property type="term" value="F:ATP hydrolysis activity"/>
    <property type="evidence" value="ECO:0007669"/>
    <property type="project" value="InterPro"/>
</dbReference>
<dbReference type="InterPro" id="IPR027417">
    <property type="entry name" value="P-loop_NTPase"/>
</dbReference>
<dbReference type="PANTHER" id="PTHR24221">
    <property type="entry name" value="ATP-BINDING CASSETTE SUB-FAMILY B"/>
    <property type="match status" value="1"/>
</dbReference>
<keyword evidence="5" id="KW-1003">Cell membrane</keyword>
<dbReference type="SMART" id="SM00382">
    <property type="entry name" value="AAA"/>
    <property type="match status" value="1"/>
</dbReference>
<evidence type="ECO:0000256" key="1">
    <source>
        <dbReference type="ARBA" id="ARBA00004225"/>
    </source>
</evidence>
<evidence type="ECO:0000313" key="14">
    <source>
        <dbReference type="EMBL" id="KAK4536330.1"/>
    </source>
</evidence>
<feature type="domain" description="ABC transporter" evidence="12">
    <location>
        <begin position="503"/>
        <end position="754"/>
    </location>
</feature>
<dbReference type="SUPFAM" id="SSF90123">
    <property type="entry name" value="ABC transporter transmembrane region"/>
    <property type="match status" value="1"/>
</dbReference>
<comment type="caution">
    <text evidence="14">The sequence shown here is derived from an EMBL/GenBank/DDBJ whole genome shotgun (WGS) entry which is preliminary data.</text>
</comment>
<evidence type="ECO:0000256" key="5">
    <source>
        <dbReference type="ARBA" id="ARBA00022475"/>
    </source>
</evidence>
<evidence type="ECO:0000256" key="9">
    <source>
        <dbReference type="ARBA" id="ARBA00022989"/>
    </source>
</evidence>
<dbReference type="GO" id="GO:0005886">
    <property type="term" value="C:plasma membrane"/>
    <property type="evidence" value="ECO:0007669"/>
    <property type="project" value="UniProtKB-SubCell"/>
</dbReference>
<dbReference type="SUPFAM" id="SSF52540">
    <property type="entry name" value="P-loop containing nucleoside triphosphate hydrolases"/>
    <property type="match status" value="1"/>
</dbReference>
<name>A0AAV9IVJ2_CYACA</name>
<evidence type="ECO:0000256" key="10">
    <source>
        <dbReference type="ARBA" id="ARBA00023136"/>
    </source>
</evidence>
<feature type="transmembrane region" description="Helical" evidence="11">
    <location>
        <begin position="208"/>
        <end position="231"/>
    </location>
</feature>
<keyword evidence="4" id="KW-0813">Transport</keyword>
<keyword evidence="9 11" id="KW-1133">Transmembrane helix</keyword>
<keyword evidence="7" id="KW-0547">Nucleotide-binding</keyword>
<dbReference type="InterPro" id="IPR003439">
    <property type="entry name" value="ABC_transporter-like_ATP-bd"/>
</dbReference>
<dbReference type="InterPro" id="IPR011527">
    <property type="entry name" value="ABC1_TM_dom"/>
</dbReference>
<dbReference type="GO" id="GO:0006879">
    <property type="term" value="P:intracellular iron ion homeostasis"/>
    <property type="evidence" value="ECO:0007669"/>
    <property type="project" value="TreeGrafter"/>
</dbReference>
<dbReference type="Proteomes" id="UP001301350">
    <property type="component" value="Unassembled WGS sequence"/>
</dbReference>
<dbReference type="InterPro" id="IPR036640">
    <property type="entry name" value="ABC1_TM_sf"/>
</dbReference>
<dbReference type="Pfam" id="PF00005">
    <property type="entry name" value="ABC_tran"/>
    <property type="match status" value="1"/>
</dbReference>
<sequence length="772" mass="83502">MQAAQCWRAGAEVAARRSAVLFRLAQTRAARELRRAPSPSSSTAWRAHSNGASERWWQRWGALWRARTGSSVASTAASSTAAASGARAVATTDALRPLSRDYWRLWWSRRRAKWSNALTDSRFGAGGASAAARSNSGSAEASGLGGVAPATFFSVGRVLSRYAWPRDDPVLRRRVLISVGLLLGSKVILVQVPLLFKLAVDALAPVHAAAGAAAASAATWPIVLLVGYGLARGCASLTNELRNAIFSTVSQRAISDLALTTFRRILNLDLSFHASRQTGALARTIDRGMRGIDFLLRALVFNILPTALEVGMVCGLLAYSCGSQYASVAAATLSAYALFTFGMTQWRTQFRKNMNMAENAASNKAVDSLLNYETVKYFNNEQLEASQYATFLERYGRENVKTQVSLSALNFGQNAIFSVALAAMMIMSAREVIAGSMSVGDVVFVNGLLFQMSMPLNFLGSVYREVRQSLTDMEMMFGVMELRPRIAEPSSPLPLFAERDATVEFRNVHFVYPGSAGTPRIADRDDPLAAGQAVLRDVSFVVPHGKKLALVGPSGCGKSTIFKLLYRFYDPTAGSIHVGGRDIRRVSVDSLRRAIACIPQDVVLFNDTLGYNIRYGRFDATSEEVEAAARAAYIHETVVKRFPDGYNTVVGERGIRLSGGEKQRIAIARAILKNAPILLSDEMSSALDASTERSVRAALRRVSATRTTLFAAHRLASIADADEILVLQQGAVAERGTHEQLLSTADSLYRSLWRAQQADGAGVTPSVAVGSS</sequence>
<dbReference type="PROSITE" id="PS50893">
    <property type="entry name" value="ABC_TRANSPORTER_2"/>
    <property type="match status" value="1"/>
</dbReference>
<evidence type="ECO:0000259" key="12">
    <source>
        <dbReference type="PROSITE" id="PS50893"/>
    </source>
</evidence>
<feature type="transmembrane region" description="Helical" evidence="11">
    <location>
        <begin position="175"/>
        <end position="196"/>
    </location>
</feature>
<keyword evidence="15" id="KW-1185">Reference proteome</keyword>
<evidence type="ECO:0000256" key="3">
    <source>
        <dbReference type="ARBA" id="ARBA00014334"/>
    </source>
</evidence>
<dbReference type="GO" id="GO:0005743">
    <property type="term" value="C:mitochondrial inner membrane"/>
    <property type="evidence" value="ECO:0007669"/>
    <property type="project" value="TreeGrafter"/>
</dbReference>
<evidence type="ECO:0000313" key="15">
    <source>
        <dbReference type="Proteomes" id="UP001301350"/>
    </source>
</evidence>
<dbReference type="PROSITE" id="PS00211">
    <property type="entry name" value="ABC_TRANSPORTER_1"/>
    <property type="match status" value="1"/>
</dbReference>
<organism evidence="14 15">
    <name type="scientific">Cyanidium caldarium</name>
    <name type="common">Red alga</name>
    <dbReference type="NCBI Taxonomy" id="2771"/>
    <lineage>
        <taxon>Eukaryota</taxon>
        <taxon>Rhodophyta</taxon>
        <taxon>Bangiophyceae</taxon>
        <taxon>Cyanidiales</taxon>
        <taxon>Cyanidiaceae</taxon>
        <taxon>Cyanidium</taxon>
    </lineage>
</organism>
<feature type="transmembrane region" description="Helical" evidence="11">
    <location>
        <begin position="325"/>
        <end position="346"/>
    </location>
</feature>
<comment type="subcellular location">
    <subcellularLocation>
        <location evidence="2">Cell membrane</location>
        <topology evidence="2">Multi-pass membrane protein</topology>
    </subcellularLocation>
    <subcellularLocation>
        <location evidence="1">Mitochondrion membrane</location>
        <topology evidence="1">Multi-pass membrane protein</topology>
    </subcellularLocation>
</comment>
<evidence type="ECO:0000256" key="4">
    <source>
        <dbReference type="ARBA" id="ARBA00022448"/>
    </source>
</evidence>
<proteinExistence type="predicted"/>
<dbReference type="InterPro" id="IPR003593">
    <property type="entry name" value="AAA+_ATPase"/>
</dbReference>
<dbReference type="GO" id="GO:0140359">
    <property type="term" value="F:ABC-type transporter activity"/>
    <property type="evidence" value="ECO:0007669"/>
    <property type="project" value="InterPro"/>
</dbReference>
<feature type="transmembrane region" description="Helical" evidence="11">
    <location>
        <begin position="294"/>
        <end position="319"/>
    </location>
</feature>
<evidence type="ECO:0000256" key="6">
    <source>
        <dbReference type="ARBA" id="ARBA00022692"/>
    </source>
</evidence>
<evidence type="ECO:0000256" key="2">
    <source>
        <dbReference type="ARBA" id="ARBA00004651"/>
    </source>
</evidence>
<dbReference type="EMBL" id="JANCYW010000008">
    <property type="protein sequence ID" value="KAK4536330.1"/>
    <property type="molecule type" value="Genomic_DNA"/>
</dbReference>
<evidence type="ECO:0000256" key="11">
    <source>
        <dbReference type="SAM" id="Phobius"/>
    </source>
</evidence>
<evidence type="ECO:0000259" key="13">
    <source>
        <dbReference type="PROSITE" id="PS50929"/>
    </source>
</evidence>
<keyword evidence="8" id="KW-0067">ATP-binding</keyword>
<dbReference type="CDD" id="cd18582">
    <property type="entry name" value="ABC_6TM_ATM1_ABCB7"/>
    <property type="match status" value="1"/>
</dbReference>
<dbReference type="AlphaFoldDB" id="A0AAV9IVJ2"/>
<dbReference type="PROSITE" id="PS50929">
    <property type="entry name" value="ABC_TM1F"/>
    <property type="match status" value="1"/>
</dbReference>
<dbReference type="Pfam" id="PF00664">
    <property type="entry name" value="ABC_membrane"/>
    <property type="match status" value="1"/>
</dbReference>
<dbReference type="Gene3D" id="3.40.50.300">
    <property type="entry name" value="P-loop containing nucleotide triphosphate hydrolases"/>
    <property type="match status" value="1"/>
</dbReference>
<dbReference type="PANTHER" id="PTHR24221:SF402">
    <property type="entry name" value="IRON-SULFUR CLUSTERS TRANSPORTER ABCB7, MITOCHONDRIAL"/>
    <property type="match status" value="1"/>
</dbReference>
<keyword evidence="10 11" id="KW-0472">Membrane</keyword>
<evidence type="ECO:0000256" key="7">
    <source>
        <dbReference type="ARBA" id="ARBA00022741"/>
    </source>
</evidence>
<dbReference type="InterPro" id="IPR017871">
    <property type="entry name" value="ABC_transporter-like_CS"/>
</dbReference>
<reference evidence="14 15" key="1">
    <citation type="submission" date="2022-07" db="EMBL/GenBank/DDBJ databases">
        <title>Genome-wide signatures of adaptation to extreme environments.</title>
        <authorList>
            <person name="Cho C.H."/>
            <person name="Yoon H.S."/>
        </authorList>
    </citation>
    <scope>NUCLEOTIDE SEQUENCE [LARGE SCALE GENOMIC DNA]</scope>
    <source>
        <strain evidence="14 15">DBV 063 E5</strain>
    </source>
</reference>
<gene>
    <name evidence="14" type="ORF">CDCA_CDCA08G2355</name>
</gene>
<accession>A0AAV9IVJ2</accession>
<keyword evidence="6 11" id="KW-0812">Transmembrane</keyword>
<dbReference type="InterPro" id="IPR039421">
    <property type="entry name" value="Type_1_exporter"/>
</dbReference>
<dbReference type="Gene3D" id="1.20.1560.10">
    <property type="entry name" value="ABC transporter type 1, transmembrane domain"/>
    <property type="match status" value="1"/>
</dbReference>
<dbReference type="GO" id="GO:0005524">
    <property type="term" value="F:ATP binding"/>
    <property type="evidence" value="ECO:0007669"/>
    <property type="project" value="UniProtKB-KW"/>
</dbReference>
<protein>
    <recommendedName>
        <fullName evidence="3">Probable ATP-dependent transporter ycf16</fullName>
    </recommendedName>
</protein>
<dbReference type="FunFam" id="3.40.50.300:FF:000221">
    <property type="entry name" value="Multidrug ABC transporter ATP-binding protein"/>
    <property type="match status" value="1"/>
</dbReference>
<feature type="transmembrane region" description="Helical" evidence="11">
    <location>
        <begin position="404"/>
        <end position="426"/>
    </location>
</feature>
<feature type="domain" description="ABC transmembrane type-1" evidence="13">
    <location>
        <begin position="176"/>
        <end position="468"/>
    </location>
</feature>